<feature type="transmembrane region" description="Helical" evidence="1">
    <location>
        <begin position="12"/>
        <end position="31"/>
    </location>
</feature>
<sequence length="336" mass="38243">MSMTTLLTYNQHLALVCGATGNVLLLYIIRTTASLDVKAYSRLLVLHSVVDLLFVFAFTVCSIKIITTERLLFLVVSGVLSDYGTLVGRISILLYTMMVLLEITLIPIDYFYRYMLLCRNQKFTTTKFIYCFIGALGVSIFQNVIGNTCIEFGPTSDNIHYWKMITDKHPFDKLSPFAVYDPESNSKVQYNFITAVCIIVLCYSIVGYCTYQIRKTLLLNERSRVRRESRRISAQITRVMIFQALLPCVVMCAPALMICACFLIGVNVEQAGELISILIHWMPTLKPIATIYIVHPYRRAFLRKLHYSLATETTVVSSNEESSMKNTLSEPNEVYL</sequence>
<dbReference type="Proteomes" id="UP000783686">
    <property type="component" value="Unassembled WGS sequence"/>
</dbReference>
<feature type="transmembrane region" description="Helical" evidence="1">
    <location>
        <begin position="128"/>
        <end position="145"/>
    </location>
</feature>
<keyword evidence="1" id="KW-1133">Transmembrane helix</keyword>
<feature type="transmembrane region" description="Helical" evidence="1">
    <location>
        <begin position="190"/>
        <end position="211"/>
    </location>
</feature>
<feature type="transmembrane region" description="Helical" evidence="1">
    <location>
        <begin position="274"/>
        <end position="294"/>
    </location>
</feature>
<dbReference type="Pfam" id="PF10326">
    <property type="entry name" value="7TM_GPCR_Str"/>
    <property type="match status" value="1"/>
</dbReference>
<evidence type="ECO:0000256" key="1">
    <source>
        <dbReference type="SAM" id="Phobius"/>
    </source>
</evidence>
<dbReference type="Gene3D" id="1.20.1070.10">
    <property type="entry name" value="Rhodopsin 7-helix transmembrane proteins"/>
    <property type="match status" value="1"/>
</dbReference>
<dbReference type="EMBL" id="CAJFDH010000002">
    <property type="protein sequence ID" value="CAD5211408.1"/>
    <property type="molecule type" value="Genomic_DNA"/>
</dbReference>
<comment type="caution">
    <text evidence="2">The sequence shown here is derived from an EMBL/GenBank/DDBJ whole genome shotgun (WGS) entry which is preliminary data.</text>
</comment>
<evidence type="ECO:0000313" key="3">
    <source>
        <dbReference type="Proteomes" id="UP000614601"/>
    </source>
</evidence>
<dbReference type="SUPFAM" id="SSF81321">
    <property type="entry name" value="Family A G protein-coupled receptor-like"/>
    <property type="match status" value="1"/>
</dbReference>
<keyword evidence="1" id="KW-0812">Transmembrane</keyword>
<accession>A0A811K5W4</accession>
<dbReference type="AlphaFoldDB" id="A0A811K5W4"/>
<organism evidence="2 3">
    <name type="scientific">Bursaphelenchus okinawaensis</name>
    <dbReference type="NCBI Taxonomy" id="465554"/>
    <lineage>
        <taxon>Eukaryota</taxon>
        <taxon>Metazoa</taxon>
        <taxon>Ecdysozoa</taxon>
        <taxon>Nematoda</taxon>
        <taxon>Chromadorea</taxon>
        <taxon>Rhabditida</taxon>
        <taxon>Tylenchina</taxon>
        <taxon>Tylenchomorpha</taxon>
        <taxon>Aphelenchoidea</taxon>
        <taxon>Aphelenchoididae</taxon>
        <taxon>Bursaphelenchus</taxon>
    </lineage>
</organism>
<dbReference type="PANTHER" id="PTHR22943:SF248">
    <property type="entry name" value="SEVEN TM RECEPTOR"/>
    <property type="match status" value="1"/>
</dbReference>
<evidence type="ECO:0000313" key="2">
    <source>
        <dbReference type="EMBL" id="CAD5211408.1"/>
    </source>
</evidence>
<dbReference type="OrthoDB" id="5858446at2759"/>
<keyword evidence="1" id="KW-0472">Membrane</keyword>
<feature type="transmembrane region" description="Helical" evidence="1">
    <location>
        <begin position="86"/>
        <end position="108"/>
    </location>
</feature>
<dbReference type="EMBL" id="CAJFCW020000002">
    <property type="protein sequence ID" value="CAG9093400.1"/>
    <property type="molecule type" value="Genomic_DNA"/>
</dbReference>
<keyword evidence="3" id="KW-1185">Reference proteome</keyword>
<gene>
    <name evidence="2" type="ORF">BOKJ2_LOCUS3679</name>
</gene>
<feature type="transmembrane region" description="Helical" evidence="1">
    <location>
        <begin position="239"/>
        <end position="268"/>
    </location>
</feature>
<dbReference type="InterPro" id="IPR019428">
    <property type="entry name" value="7TM_GPCR_serpentine_rcpt_Str"/>
</dbReference>
<dbReference type="Proteomes" id="UP000614601">
    <property type="component" value="Unassembled WGS sequence"/>
</dbReference>
<evidence type="ECO:0008006" key="4">
    <source>
        <dbReference type="Google" id="ProtNLM"/>
    </source>
</evidence>
<protein>
    <recommendedName>
        <fullName evidence="4">G_PROTEIN_RECEP_F1_2 domain-containing protein</fullName>
    </recommendedName>
</protein>
<dbReference type="PANTHER" id="PTHR22943">
    <property type="entry name" value="7-TRANSMEMBRANE DOMAIN RECEPTOR C.ELEGANS"/>
    <property type="match status" value="1"/>
</dbReference>
<proteinExistence type="predicted"/>
<feature type="transmembrane region" description="Helical" evidence="1">
    <location>
        <begin position="43"/>
        <end position="66"/>
    </location>
</feature>
<reference evidence="2" key="1">
    <citation type="submission" date="2020-09" db="EMBL/GenBank/DDBJ databases">
        <authorList>
            <person name="Kikuchi T."/>
        </authorList>
    </citation>
    <scope>NUCLEOTIDE SEQUENCE</scope>
    <source>
        <strain evidence="2">SH1</strain>
    </source>
</reference>
<name>A0A811K5W4_9BILA</name>